<dbReference type="Gene3D" id="1.25.40.10">
    <property type="entry name" value="Tetratricopeptide repeat domain"/>
    <property type="match status" value="5"/>
</dbReference>
<dbReference type="InterPro" id="IPR046848">
    <property type="entry name" value="E_motif"/>
</dbReference>
<evidence type="ECO:0000313" key="7">
    <source>
        <dbReference type="Proteomes" id="UP001151287"/>
    </source>
</evidence>
<name>A0A9Q0CY25_9POAL</name>
<dbReference type="FunFam" id="1.25.40.10:FF:002166">
    <property type="entry name" value="Pentatricopeptide (PPR) repeat-containing protein-like"/>
    <property type="match status" value="1"/>
</dbReference>
<evidence type="ECO:0000313" key="6">
    <source>
        <dbReference type="EMBL" id="KAJ1701797.1"/>
    </source>
</evidence>
<protein>
    <recommendedName>
        <fullName evidence="5">DYW domain-containing protein</fullName>
    </recommendedName>
</protein>
<comment type="caution">
    <text evidence="6">The sequence shown here is derived from an EMBL/GenBank/DDBJ whole genome shotgun (WGS) entry which is preliminary data.</text>
</comment>
<dbReference type="FunFam" id="1.25.40.10:FF:000361">
    <property type="entry name" value="Pentatricopeptide repeat-containing protein chloroplastic"/>
    <property type="match status" value="1"/>
</dbReference>
<dbReference type="NCBIfam" id="TIGR00756">
    <property type="entry name" value="PPR"/>
    <property type="match status" value="6"/>
</dbReference>
<feature type="region of interest" description="Disordered" evidence="4">
    <location>
        <begin position="1"/>
        <end position="27"/>
    </location>
</feature>
<keyword evidence="1" id="KW-0677">Repeat</keyword>
<dbReference type="GO" id="GO:0009451">
    <property type="term" value="P:RNA modification"/>
    <property type="evidence" value="ECO:0007669"/>
    <property type="project" value="InterPro"/>
</dbReference>
<evidence type="ECO:0000256" key="3">
    <source>
        <dbReference type="PROSITE-ProRule" id="PRU00708"/>
    </source>
</evidence>
<keyword evidence="7" id="KW-1185">Reference proteome</keyword>
<feature type="repeat" description="PPR" evidence="3">
    <location>
        <begin position="236"/>
        <end position="271"/>
    </location>
</feature>
<dbReference type="InterPro" id="IPR032867">
    <property type="entry name" value="DYW_dom"/>
</dbReference>
<dbReference type="InterPro" id="IPR046960">
    <property type="entry name" value="PPR_At4g14850-like_plant"/>
</dbReference>
<dbReference type="Pfam" id="PF13041">
    <property type="entry name" value="PPR_2"/>
    <property type="match status" value="2"/>
</dbReference>
<dbReference type="EMBL" id="JAMQYH010000001">
    <property type="protein sequence ID" value="KAJ1701797.1"/>
    <property type="molecule type" value="Genomic_DNA"/>
</dbReference>
<dbReference type="InterPro" id="IPR011990">
    <property type="entry name" value="TPR-like_helical_dom_sf"/>
</dbReference>
<feature type="repeat" description="PPR" evidence="3">
    <location>
        <begin position="441"/>
        <end position="475"/>
    </location>
</feature>
<dbReference type="Pfam" id="PF20431">
    <property type="entry name" value="E_motif"/>
    <property type="match status" value="1"/>
</dbReference>
<keyword evidence="2" id="KW-0809">Transit peptide</keyword>
<dbReference type="InterPro" id="IPR002885">
    <property type="entry name" value="PPR_rpt"/>
</dbReference>
<dbReference type="Proteomes" id="UP001151287">
    <property type="component" value="Unassembled WGS sequence"/>
</dbReference>
<dbReference type="OrthoDB" id="749902at2759"/>
<dbReference type="PROSITE" id="PS51375">
    <property type="entry name" value="PPR"/>
    <property type="match status" value="3"/>
</dbReference>
<dbReference type="GO" id="GO:0003723">
    <property type="term" value="F:RNA binding"/>
    <property type="evidence" value="ECO:0007669"/>
    <property type="project" value="InterPro"/>
</dbReference>
<dbReference type="PANTHER" id="PTHR24015:SF1892">
    <property type="entry name" value="OS04G0118700 PROTEIN"/>
    <property type="match status" value="1"/>
</dbReference>
<feature type="repeat" description="PPR" evidence="3">
    <location>
        <begin position="544"/>
        <end position="579"/>
    </location>
</feature>
<dbReference type="FunFam" id="1.25.40.10:FF:002471">
    <property type="entry name" value="Pentatricopeptide repeat-containing protein chloroplastic"/>
    <property type="match status" value="1"/>
</dbReference>
<dbReference type="Pfam" id="PF14432">
    <property type="entry name" value="DYW_deaminase"/>
    <property type="match status" value="1"/>
</dbReference>
<evidence type="ECO:0000256" key="1">
    <source>
        <dbReference type="ARBA" id="ARBA00022737"/>
    </source>
</evidence>
<gene>
    <name evidence="6" type="ORF">LUZ63_001576</name>
</gene>
<evidence type="ECO:0000256" key="2">
    <source>
        <dbReference type="ARBA" id="ARBA00022946"/>
    </source>
</evidence>
<feature type="domain" description="DYW" evidence="5">
    <location>
        <begin position="761"/>
        <end position="853"/>
    </location>
</feature>
<feature type="compositionally biased region" description="Low complexity" evidence="4">
    <location>
        <begin position="1"/>
        <end position="24"/>
    </location>
</feature>
<dbReference type="GO" id="GO:0008270">
    <property type="term" value="F:zinc ion binding"/>
    <property type="evidence" value="ECO:0007669"/>
    <property type="project" value="InterPro"/>
</dbReference>
<reference evidence="6" key="1">
    <citation type="journal article" date="2022" name="Cell">
        <title>Repeat-based holocentromeres influence genome architecture and karyotype evolution.</title>
        <authorList>
            <person name="Hofstatter P.G."/>
            <person name="Thangavel G."/>
            <person name="Lux T."/>
            <person name="Neumann P."/>
            <person name="Vondrak T."/>
            <person name="Novak P."/>
            <person name="Zhang M."/>
            <person name="Costa L."/>
            <person name="Castellani M."/>
            <person name="Scott A."/>
            <person name="Toegelov H."/>
            <person name="Fuchs J."/>
            <person name="Mata-Sucre Y."/>
            <person name="Dias Y."/>
            <person name="Vanzela A.L.L."/>
            <person name="Huettel B."/>
            <person name="Almeida C.C.S."/>
            <person name="Simkova H."/>
            <person name="Souza G."/>
            <person name="Pedrosa-Harand A."/>
            <person name="Macas J."/>
            <person name="Mayer K.F.X."/>
            <person name="Houben A."/>
            <person name="Marques A."/>
        </authorList>
    </citation>
    <scope>NUCLEOTIDE SEQUENCE</scope>
    <source>
        <strain evidence="6">RhyBre1mFocal</strain>
    </source>
</reference>
<accession>A0A9Q0CY25</accession>
<evidence type="ECO:0000259" key="5">
    <source>
        <dbReference type="Pfam" id="PF14432"/>
    </source>
</evidence>
<dbReference type="FunFam" id="1.25.40.10:FF:000344">
    <property type="entry name" value="Pentatricopeptide repeat-containing protein"/>
    <property type="match status" value="1"/>
</dbReference>
<organism evidence="6 7">
    <name type="scientific">Rhynchospora breviuscula</name>
    <dbReference type="NCBI Taxonomy" id="2022672"/>
    <lineage>
        <taxon>Eukaryota</taxon>
        <taxon>Viridiplantae</taxon>
        <taxon>Streptophyta</taxon>
        <taxon>Embryophyta</taxon>
        <taxon>Tracheophyta</taxon>
        <taxon>Spermatophyta</taxon>
        <taxon>Magnoliopsida</taxon>
        <taxon>Liliopsida</taxon>
        <taxon>Poales</taxon>
        <taxon>Cyperaceae</taxon>
        <taxon>Cyperoideae</taxon>
        <taxon>Rhynchosporeae</taxon>
        <taxon>Rhynchospora</taxon>
    </lineage>
</organism>
<evidence type="ECO:0000256" key="4">
    <source>
        <dbReference type="SAM" id="MobiDB-lite"/>
    </source>
</evidence>
<proteinExistence type="predicted"/>
<dbReference type="PANTHER" id="PTHR24015">
    <property type="entry name" value="OS07G0578800 PROTEIN-RELATED"/>
    <property type="match status" value="1"/>
</dbReference>
<sequence length="853" mass="94620">MVHCSSPPLITSPPTFSSPSNTQTRTQNQLSWVETLRSYARGENYHAALSTYISMCNAGVAPDHFAFPAALKAASGLRQLSVGQQLHASAVKHGYHDSPVTVGNTLVTMYARCGELGSALRVFDKMSQRDQVSWNSLIAALCLYNEWGAALDALRLMLKECSEISSFTLVSILSACSNITESVGLRLGREVHAYGLRNGIFTDDKRFTHNALISMYAKLGQIQDSILIFHCFQNRNIVTWNSMMSSLVQNDQFTLAIEALYEMMQTTEIIPDEFTISSILPACSKLDLLNTGREIHAYVLKNENLFDNPFVASALIDMYCNLGRVEAGRLVFDQVPVQRHGLWNAMISGYAQNGLDVEALKLFVDMEVIAGLQPNETTLASVLPACVKCNAFERKEAIHGYVVIRGMEGDRFVQNALMDMYARVGKMDVSKKIFSSMDAKDAVSWNTLIAGHVVSGTVSEAFELLLEMQSENNGLKPNNVTLITVLPPCGSLTALAKGKEIHGFSIRHGLNDDVAVGSALVDMYGKCGCLELCRKVFNKMPKRNLITWNVLIMAYGMHGLGEEAIKVFDEMILSKEAKPSEVTFIAVLAACSHSGMVHHGLGLFHEMKSRYGVEPTPDHIACLIDLLGRAGELNKAYNLISSMDPGPHLAGAWSSLLGACRIHKNVKLGSIAARYLFELEPDEASHYVLLSNIYAAAGQWKKATEVRIVMRLNNVKKEPGCSWIELDNRIHQFMVGESSHPESYNIHSFLAILWDKMKRNGYKPDLSCVIHDVDLAEKEQILCGHSEKLAIAFGLMSTIPGTTIRVTKNLRVCNDCHETAKFLSKMEGREIVLRDVRRFHHFRDGVCSCRDYW</sequence>
<dbReference type="AlphaFoldDB" id="A0A9Q0CY25"/>
<dbReference type="Pfam" id="PF01535">
    <property type="entry name" value="PPR"/>
    <property type="match status" value="8"/>
</dbReference>